<proteinExistence type="predicted"/>
<name>A0A2I0VAS6_9ASPA</name>
<dbReference type="Proteomes" id="UP000233837">
    <property type="component" value="Unassembled WGS sequence"/>
</dbReference>
<keyword evidence="2" id="KW-1185">Reference proteome</keyword>
<dbReference type="EMBL" id="KZ505069">
    <property type="protein sequence ID" value="PKU60515.1"/>
    <property type="molecule type" value="Genomic_DNA"/>
</dbReference>
<reference evidence="1 2" key="1">
    <citation type="journal article" date="2016" name="Sci. Rep.">
        <title>The Dendrobium catenatum Lindl. genome sequence provides insights into polysaccharide synthase, floral development and adaptive evolution.</title>
        <authorList>
            <person name="Zhang G.Q."/>
            <person name="Xu Q."/>
            <person name="Bian C."/>
            <person name="Tsai W.C."/>
            <person name="Yeh C.M."/>
            <person name="Liu K.W."/>
            <person name="Yoshida K."/>
            <person name="Zhang L.S."/>
            <person name="Chang S.B."/>
            <person name="Chen F."/>
            <person name="Shi Y."/>
            <person name="Su Y.Y."/>
            <person name="Zhang Y.Q."/>
            <person name="Chen L.J."/>
            <person name="Yin Y."/>
            <person name="Lin M."/>
            <person name="Huang H."/>
            <person name="Deng H."/>
            <person name="Wang Z.W."/>
            <person name="Zhu S.L."/>
            <person name="Zhao X."/>
            <person name="Deng C."/>
            <person name="Niu S.C."/>
            <person name="Huang J."/>
            <person name="Wang M."/>
            <person name="Liu G.H."/>
            <person name="Yang H.J."/>
            <person name="Xiao X.J."/>
            <person name="Hsiao Y.Y."/>
            <person name="Wu W.L."/>
            <person name="Chen Y.Y."/>
            <person name="Mitsuda N."/>
            <person name="Ohme-Takagi M."/>
            <person name="Luo Y.B."/>
            <person name="Van de Peer Y."/>
            <person name="Liu Z.J."/>
        </authorList>
    </citation>
    <scope>NUCLEOTIDE SEQUENCE [LARGE SCALE GENOMIC DNA]</scope>
    <source>
        <tissue evidence="1">The whole plant</tissue>
    </source>
</reference>
<evidence type="ECO:0008006" key="3">
    <source>
        <dbReference type="Google" id="ProtNLM"/>
    </source>
</evidence>
<evidence type="ECO:0000313" key="1">
    <source>
        <dbReference type="EMBL" id="PKU60515.1"/>
    </source>
</evidence>
<accession>A0A2I0VAS6</accession>
<evidence type="ECO:0000313" key="2">
    <source>
        <dbReference type="Proteomes" id="UP000233837"/>
    </source>
</evidence>
<gene>
    <name evidence="1" type="ORF">MA16_Dca028822</name>
</gene>
<dbReference type="AlphaFoldDB" id="A0A2I0VAS6"/>
<protein>
    <recommendedName>
        <fullName evidence="3">Reverse transcriptase zinc-binding domain-containing protein</fullName>
    </recommendedName>
</protein>
<organism evidence="1 2">
    <name type="scientific">Dendrobium catenatum</name>
    <dbReference type="NCBI Taxonomy" id="906689"/>
    <lineage>
        <taxon>Eukaryota</taxon>
        <taxon>Viridiplantae</taxon>
        <taxon>Streptophyta</taxon>
        <taxon>Embryophyta</taxon>
        <taxon>Tracheophyta</taxon>
        <taxon>Spermatophyta</taxon>
        <taxon>Magnoliopsida</taxon>
        <taxon>Liliopsida</taxon>
        <taxon>Asparagales</taxon>
        <taxon>Orchidaceae</taxon>
        <taxon>Epidendroideae</taxon>
        <taxon>Malaxideae</taxon>
        <taxon>Dendrobiinae</taxon>
        <taxon>Dendrobium</taxon>
    </lineage>
</organism>
<reference evidence="1 2" key="2">
    <citation type="journal article" date="2017" name="Nature">
        <title>The Apostasia genome and the evolution of orchids.</title>
        <authorList>
            <person name="Zhang G.Q."/>
            <person name="Liu K.W."/>
            <person name="Li Z."/>
            <person name="Lohaus R."/>
            <person name="Hsiao Y.Y."/>
            <person name="Niu S.C."/>
            <person name="Wang J.Y."/>
            <person name="Lin Y.C."/>
            <person name="Xu Q."/>
            <person name="Chen L.J."/>
            <person name="Yoshida K."/>
            <person name="Fujiwara S."/>
            <person name="Wang Z.W."/>
            <person name="Zhang Y.Q."/>
            <person name="Mitsuda N."/>
            <person name="Wang M."/>
            <person name="Liu G.H."/>
            <person name="Pecoraro L."/>
            <person name="Huang H.X."/>
            <person name="Xiao X.J."/>
            <person name="Lin M."/>
            <person name="Wu X.Y."/>
            <person name="Wu W.L."/>
            <person name="Chen Y.Y."/>
            <person name="Chang S.B."/>
            <person name="Sakamoto S."/>
            <person name="Ohme-Takagi M."/>
            <person name="Yagi M."/>
            <person name="Zeng S.J."/>
            <person name="Shen C.Y."/>
            <person name="Yeh C.M."/>
            <person name="Luo Y.B."/>
            <person name="Tsai W.C."/>
            <person name="Van de Peer Y."/>
            <person name="Liu Z.J."/>
        </authorList>
    </citation>
    <scope>NUCLEOTIDE SEQUENCE [LARGE SCALE GENOMIC DNA]</scope>
    <source>
        <tissue evidence="1">The whole plant</tissue>
    </source>
</reference>
<sequence>MKRIDKLKTADNLQIRGIQVPLNRSLCSGHLENHSNLFFYCDFTFYILKNILLDFTSFLLRPTLPQALDFIENCVFLSRYEKEFCYLAISCISYHIWRERNNRHFSNSRNNVAKVICNISSAVRLKTAKWKNKTTLFQIFSGI</sequence>